<gene>
    <name evidence="2" type="ORF">H4P12_15270</name>
</gene>
<reference evidence="2" key="1">
    <citation type="submission" date="2020-08" db="EMBL/GenBank/DDBJ databases">
        <title>Paracoccus amoyensis sp. nov., isolated from the surface seawater at coast of Xiamen, Fujian.</title>
        <authorList>
            <person name="Lyu L."/>
        </authorList>
    </citation>
    <scope>NUCLEOTIDE SEQUENCE</scope>
    <source>
        <strain evidence="2">11-3</strain>
    </source>
</reference>
<feature type="coiled-coil region" evidence="1">
    <location>
        <begin position="37"/>
        <end position="71"/>
    </location>
</feature>
<evidence type="ECO:0000256" key="1">
    <source>
        <dbReference type="SAM" id="Coils"/>
    </source>
</evidence>
<protein>
    <submittedName>
        <fullName evidence="2">Septum formation initiator family protein</fullName>
    </submittedName>
</protein>
<comment type="caution">
    <text evidence="2">The sequence shown here is derived from an EMBL/GenBank/DDBJ whole genome shotgun (WGS) entry which is preliminary data.</text>
</comment>
<sequence length="97" mass="11023">MSQRLSISATIFLVLTVALSLYFAFAAVQGPSGILRRIQIESEKTELAEERDKLASEVEKMQNLTHRLSDEYLDLDLLDERARQVLGYVRADEIILP</sequence>
<keyword evidence="3" id="KW-1185">Reference proteome</keyword>
<proteinExistence type="predicted"/>
<organism evidence="2 3">
    <name type="scientific">Paracoccus amoyensis</name>
    <dbReference type="NCBI Taxonomy" id="2760093"/>
    <lineage>
        <taxon>Bacteria</taxon>
        <taxon>Pseudomonadati</taxon>
        <taxon>Pseudomonadota</taxon>
        <taxon>Alphaproteobacteria</taxon>
        <taxon>Rhodobacterales</taxon>
        <taxon>Paracoccaceae</taxon>
        <taxon>Paracoccus</taxon>
    </lineage>
</organism>
<dbReference type="EMBL" id="JACOQL010000004">
    <property type="protein sequence ID" value="MBC9248037.1"/>
    <property type="molecule type" value="Genomic_DNA"/>
</dbReference>
<dbReference type="AlphaFoldDB" id="A0A926GJF0"/>
<dbReference type="RefSeq" id="WP_187794509.1">
    <property type="nucleotide sequence ID" value="NZ_JACOQL010000004.1"/>
</dbReference>
<dbReference type="Proteomes" id="UP000608594">
    <property type="component" value="Unassembled WGS sequence"/>
</dbReference>
<accession>A0A926GJF0</accession>
<evidence type="ECO:0000313" key="2">
    <source>
        <dbReference type="EMBL" id="MBC9248037.1"/>
    </source>
</evidence>
<keyword evidence="1" id="KW-0175">Coiled coil</keyword>
<dbReference type="Pfam" id="PF04977">
    <property type="entry name" value="DivIC"/>
    <property type="match status" value="1"/>
</dbReference>
<dbReference type="InterPro" id="IPR007060">
    <property type="entry name" value="FtsL/DivIC"/>
</dbReference>
<name>A0A926GJF0_9RHOB</name>
<evidence type="ECO:0000313" key="3">
    <source>
        <dbReference type="Proteomes" id="UP000608594"/>
    </source>
</evidence>